<feature type="region of interest" description="Disordered" evidence="1">
    <location>
        <begin position="23"/>
        <end position="91"/>
    </location>
</feature>
<name>A0A1E7ZED9_9ALTE</name>
<feature type="compositionally biased region" description="Low complexity" evidence="1">
    <location>
        <begin position="23"/>
        <end position="46"/>
    </location>
</feature>
<organism evidence="3 4">
    <name type="scientific">Alteromonas confluentis</name>
    <dbReference type="NCBI Taxonomy" id="1656094"/>
    <lineage>
        <taxon>Bacteria</taxon>
        <taxon>Pseudomonadati</taxon>
        <taxon>Pseudomonadota</taxon>
        <taxon>Gammaproteobacteria</taxon>
        <taxon>Alteromonadales</taxon>
        <taxon>Alteromonadaceae</taxon>
        <taxon>Alteromonas/Salinimonas group</taxon>
        <taxon>Alteromonas</taxon>
    </lineage>
</organism>
<protein>
    <recommendedName>
        <fullName evidence="5">DUF3500 domain-containing protein</fullName>
    </recommendedName>
</protein>
<reference evidence="3 4" key="1">
    <citation type="submission" date="2016-08" db="EMBL/GenBank/DDBJ databases">
        <authorList>
            <person name="Seilhamer J.J."/>
        </authorList>
    </citation>
    <scope>NUCLEOTIDE SEQUENCE [LARGE SCALE GENOMIC DNA]</scope>
    <source>
        <strain evidence="3 4">KCTC 42603</strain>
    </source>
</reference>
<dbReference type="PANTHER" id="PTHR37489">
    <property type="entry name" value="DUF3500 DOMAIN-CONTAINING PROTEIN"/>
    <property type="match status" value="1"/>
</dbReference>
<dbReference type="PROSITE" id="PS51257">
    <property type="entry name" value="PROKAR_LIPOPROTEIN"/>
    <property type="match status" value="1"/>
</dbReference>
<feature type="chain" id="PRO_5009209832" description="DUF3500 domain-containing protein" evidence="2">
    <location>
        <begin position="20"/>
        <end position="421"/>
    </location>
</feature>
<dbReference type="OrthoDB" id="581140at2"/>
<dbReference type="PANTHER" id="PTHR37489:SF1">
    <property type="entry name" value="DUF3500 DOMAIN-CONTAINING PROTEIN"/>
    <property type="match status" value="1"/>
</dbReference>
<dbReference type="InterPro" id="IPR021889">
    <property type="entry name" value="DUF3500"/>
</dbReference>
<keyword evidence="4" id="KW-1185">Reference proteome</keyword>
<proteinExistence type="predicted"/>
<dbReference type="AlphaFoldDB" id="A0A1E7ZED9"/>
<sequence length="421" mass="44959">MIKPISLATLLLASLMALQGCGGDSSDNTTTTPTTETATDDSASADTGDDTTDESETGDDTDDDTTGEDGTEDDTADDSSDSSTVTASSCDEDSTSQIDALICATEMFIDTLSESEQASVLYDWDNSNTERTIWSNLPTGNVQRNGMRIGELSDAAYSALIDVAQILLNDEGYEDFQGVLAADDYLQEQGGGSTYSSANYYIAIFGTPARDESWMIQLGGHHLAYNVTFVDGVGYPVPNHLATEPKAAFELNSTTYAPIVEEGDAMVAMFDALSSAELSEAYLSGESYSDVLVGPDNGSGNYPTDYPTGDDRGGILVSSLTEAQQALVIAAMAQWVDDYQAEISDPLMADYTTDEALADTYIAWAGSQSAGVDVDTNGTYLRIDGPRVWIELACQGGVVIRGETHYHTIYRDKEMDYGNTL</sequence>
<dbReference type="Proteomes" id="UP000175691">
    <property type="component" value="Unassembled WGS sequence"/>
</dbReference>
<evidence type="ECO:0000256" key="2">
    <source>
        <dbReference type="SAM" id="SignalP"/>
    </source>
</evidence>
<comment type="caution">
    <text evidence="3">The sequence shown here is derived from an EMBL/GenBank/DDBJ whole genome shotgun (WGS) entry which is preliminary data.</text>
</comment>
<evidence type="ECO:0000313" key="4">
    <source>
        <dbReference type="Proteomes" id="UP000175691"/>
    </source>
</evidence>
<dbReference type="RefSeq" id="WP_070124237.1">
    <property type="nucleotide sequence ID" value="NZ_MDHN01000010.1"/>
</dbReference>
<gene>
    <name evidence="3" type="ORF">BFC18_06860</name>
</gene>
<dbReference type="EMBL" id="MDHN01000010">
    <property type="protein sequence ID" value="OFC71867.1"/>
    <property type="molecule type" value="Genomic_DNA"/>
</dbReference>
<evidence type="ECO:0008006" key="5">
    <source>
        <dbReference type="Google" id="ProtNLM"/>
    </source>
</evidence>
<accession>A0A1E7ZED9</accession>
<feature type="signal peptide" evidence="2">
    <location>
        <begin position="1"/>
        <end position="19"/>
    </location>
</feature>
<evidence type="ECO:0000256" key="1">
    <source>
        <dbReference type="SAM" id="MobiDB-lite"/>
    </source>
</evidence>
<keyword evidence="2" id="KW-0732">Signal</keyword>
<dbReference type="Pfam" id="PF12006">
    <property type="entry name" value="DUF3500"/>
    <property type="match status" value="1"/>
</dbReference>
<feature type="compositionally biased region" description="Acidic residues" evidence="1">
    <location>
        <begin position="47"/>
        <end position="80"/>
    </location>
</feature>
<dbReference type="STRING" id="1656094.BFC18_06860"/>
<evidence type="ECO:0000313" key="3">
    <source>
        <dbReference type="EMBL" id="OFC71867.1"/>
    </source>
</evidence>